<gene>
    <name evidence="6" type="ORF">D915_003681</name>
</gene>
<feature type="domain" description="DOCKER" evidence="5">
    <location>
        <begin position="1906"/>
        <end position="2375"/>
    </location>
</feature>
<dbReference type="InterPro" id="IPR027007">
    <property type="entry name" value="C2_DOCK-type_domain"/>
</dbReference>
<accession>A0A4E0RDG9</accession>
<dbReference type="GO" id="GO:0007264">
    <property type="term" value="P:small GTPase-mediated signal transduction"/>
    <property type="evidence" value="ECO:0007669"/>
    <property type="project" value="InterPro"/>
</dbReference>
<feature type="compositionally biased region" description="Polar residues" evidence="3">
    <location>
        <begin position="1062"/>
        <end position="1081"/>
    </location>
</feature>
<evidence type="ECO:0000313" key="6">
    <source>
        <dbReference type="EMBL" id="THD25546.1"/>
    </source>
</evidence>
<dbReference type="Gene3D" id="1.20.58.740">
    <property type="match status" value="1"/>
</dbReference>
<proteinExistence type="inferred from homology"/>
<comment type="similarity">
    <text evidence="2">Belongs to the DOCK family.</text>
</comment>
<feature type="domain" description="C2 DOCK-type" evidence="4">
    <location>
        <begin position="665"/>
        <end position="843"/>
    </location>
</feature>
<keyword evidence="1" id="KW-0344">Guanine-nucleotide releasing factor</keyword>
<dbReference type="Proteomes" id="UP000230066">
    <property type="component" value="Unassembled WGS sequence"/>
</dbReference>
<feature type="compositionally biased region" description="Basic residues" evidence="3">
    <location>
        <begin position="395"/>
        <end position="404"/>
    </location>
</feature>
<dbReference type="InterPro" id="IPR046770">
    <property type="entry name" value="DOCKER_Lobe_B"/>
</dbReference>
<dbReference type="InterPro" id="IPR046769">
    <property type="entry name" value="DOCKER_Lobe_A"/>
</dbReference>
<dbReference type="PANTHER" id="PTHR23317">
    <property type="entry name" value="DEDICATOR OF CYTOKINESIS DOCK"/>
    <property type="match status" value="1"/>
</dbReference>
<feature type="region of interest" description="Disordered" evidence="3">
    <location>
        <begin position="78"/>
        <end position="97"/>
    </location>
</feature>
<feature type="region of interest" description="Disordered" evidence="3">
    <location>
        <begin position="1343"/>
        <end position="1371"/>
    </location>
</feature>
<evidence type="ECO:0000256" key="3">
    <source>
        <dbReference type="SAM" id="MobiDB-lite"/>
    </source>
</evidence>
<organism evidence="6 7">
    <name type="scientific">Fasciola hepatica</name>
    <name type="common">Liver fluke</name>
    <dbReference type="NCBI Taxonomy" id="6192"/>
    <lineage>
        <taxon>Eukaryota</taxon>
        <taxon>Metazoa</taxon>
        <taxon>Spiralia</taxon>
        <taxon>Lophotrochozoa</taxon>
        <taxon>Platyhelminthes</taxon>
        <taxon>Trematoda</taxon>
        <taxon>Digenea</taxon>
        <taxon>Plagiorchiida</taxon>
        <taxon>Echinostomata</taxon>
        <taxon>Echinostomatoidea</taxon>
        <taxon>Fasciolidae</taxon>
        <taxon>Fasciola</taxon>
    </lineage>
</organism>
<name>A0A4E0RDG9_FASHE</name>
<dbReference type="PROSITE" id="PS51651">
    <property type="entry name" value="DOCKER"/>
    <property type="match status" value="1"/>
</dbReference>
<dbReference type="Gene3D" id="2.60.40.150">
    <property type="entry name" value="C2 domain"/>
    <property type="match status" value="1"/>
</dbReference>
<keyword evidence="7" id="KW-1185">Reference proteome</keyword>
<dbReference type="Pfam" id="PF20421">
    <property type="entry name" value="DHR-2_Lobe_C"/>
    <property type="match status" value="1"/>
</dbReference>
<evidence type="ECO:0000259" key="4">
    <source>
        <dbReference type="PROSITE" id="PS51650"/>
    </source>
</evidence>
<feature type="compositionally biased region" description="Basic and acidic residues" evidence="3">
    <location>
        <begin position="406"/>
        <end position="421"/>
    </location>
</feature>
<dbReference type="Pfam" id="PF14429">
    <property type="entry name" value="DOCK-C2"/>
    <property type="match status" value="1"/>
</dbReference>
<dbReference type="PANTHER" id="PTHR23317:SF26">
    <property type="entry name" value="ZIZIMIN, ISOFORM K"/>
    <property type="match status" value="1"/>
</dbReference>
<dbReference type="EMBL" id="JXXN02001094">
    <property type="protein sequence ID" value="THD25546.1"/>
    <property type="molecule type" value="Genomic_DNA"/>
</dbReference>
<evidence type="ECO:0000256" key="1">
    <source>
        <dbReference type="ARBA" id="ARBA00022658"/>
    </source>
</evidence>
<evidence type="ECO:0000256" key="2">
    <source>
        <dbReference type="PROSITE-ProRule" id="PRU00983"/>
    </source>
</evidence>
<dbReference type="GO" id="GO:0005085">
    <property type="term" value="F:guanyl-nucleotide exchange factor activity"/>
    <property type="evidence" value="ECO:0007669"/>
    <property type="project" value="UniProtKB-KW"/>
</dbReference>
<protein>
    <submittedName>
        <fullName evidence="6">DOCK7</fullName>
    </submittedName>
</protein>
<comment type="caution">
    <text evidence="6">The sequence shown here is derived from an EMBL/GenBank/DDBJ whole genome shotgun (WGS) entry which is preliminary data.</text>
</comment>
<evidence type="ECO:0000313" key="7">
    <source>
        <dbReference type="Proteomes" id="UP000230066"/>
    </source>
</evidence>
<feature type="region of interest" description="Disordered" evidence="3">
    <location>
        <begin position="391"/>
        <end position="439"/>
    </location>
</feature>
<dbReference type="InterPro" id="IPR035892">
    <property type="entry name" value="C2_domain_sf"/>
</dbReference>
<sequence length="2379" mass="268675">MCEYEKRLIVGRDRRLSLTGRKGPLNFGGGSSTEVSNVAEECINSYNRSYFYFNTEPSVDLYLSDKADHAMFIDYEPAHPSTREEAPSTPRSSDVTRSVNMESTHELLSEDFTESANGSRLRRFFSADVSLTQSTAFRLLGPGSSPDLPRSFSTQFSDPTLFLLADFLKLQIDQGETEPVFGRAFLFNVHSRSRISETFHFDTNSDNLLSLFTASSSDQQIEYRELTTMSKSGLFRVSQQRETERSSPTISGADAIIRNPARSAPLGREVDGQSSISGKEESDYFLNSEGSILAPKESYRQLCRTAGSVAPDSCFASGTFLVIRIDKVLQQGDIGDILELYNKEEKNKPKLRSIIYWCCQRLGRYRMPLAWTAIDLTALWIEAKRMKMPLENQTVRRRQSRTPQRRSPESGNRGERIDKRSHSVGAKHGGPRMSHLNSDELDAPLSVTAPREASAFTDSTELSVEAYPFVKVDLNINTFYRWEWDKPCDEELARCLSDVHRNTLAKLAVLTVTTRSPTVSGEPSFGRANVCGNVDIADLLNPNPATLKRLKTAPNLNLRLRLHVTESSHLPTLLKVVGANRGKSHQDFKSPPLLSPESLPYHGPFFRTYPRLSNAGNASSHGALDKLGSRHRDTSACNLDAELRPIREVLELPSPQVAIPFTSYRNLLYVYPRSVSFPSNRQNSSRNIAICLQLLCTDGDVTKSLPAIFGSSSSPSFVKEAFTTVSYHNRSPDLYDEIKIQLPSHVDENLYLLFTFYHVSCQFKKVESNATLDTVIGYSWLPVMHQGTLSSTDVNLLISTIKPTPALAKLRPDLKEMSEKYHMDAFKWVDAHRELFRVSTLAVSSVYPGDACVEMLLSACHPNRALPTVLSFTENESWVRLARCITNASLSQLVAFLAPLLDGLFRLLTVILLYQPSQKLAELKDHYSLGFSTLYLLSLMSERLSISIPEWNDPNGRNRLLVGYLAGAKSIRPEQVFSYHFDGSPLLGLPCVEELLDGVEQKNLKSTSHLPREFLQLFLSPNEATDERIERIPVASWWFVFETLIRLLMEYAPFRPAEPTKRSSPSNHQRKQSLQEPLSANKSPLYNETDAVLKDLKLFISTFARRLILRIGMKTELLNKNEANDSLLALNRSLCFFLFDLMTLTPAKFVLSTVVAYHRALSERIRHITSTTVIPANHWELEILFQCKLDLLRIVCSHDRYLAMTGLVPSEPSVLLDRIVTENGQVKCVERDSLHRLINESDFDNQNLLTMILASELEACMSLNSRKLQNQATELLWNLLLHHEVESRADRQNDTSDTSRTFNQLDKVAILYVVMLDIGCQLVNRVVETWKTVLVEQRNTKLTAESKESNSMDDMSDKSCTTTSDTTLPKNLGKRRRTVPKIPKASLPNGRFASPLLEVGLSESGKSSFVLLPDDLSDRITDRLSEPFFEHVWDKDAMRRWLMCLLWIMRYTPALVLRRWLRQLTPEARMQLVSMLFVIASVFEHRDNSSDGLRSDSLVPNKFPVEKRFYSSLHTSHHKPFQVAAKDLSRELHSPRLGALVESVVGSTAQTKREGLHNRSNSCTPIGAFSNKQSVTASRESRLCSVSSLLASEFALSVAEILDQLIWGLWEDDSDHGQPGHSLFTLVHSAFDHVIPYRKQRNESGSCTLLDLAIRVQLFSLSLNQSTTTHIRFLRSLRHVITKFPSYLFEESPELFAAATFHLLALCSSCRANVRTDAVITLYLLMRNHFVLTKNLVCVKTHLHTAFAVLFATNELRENRILLRPNTFASRCPGGYIAKLRKQPLSHIERNLEHSLSLLQVYAERDRDFADCSSRLQHTSVRSWSNRLPPAGTNQAVHAVFQAIEDDQMYNFPMQVIQTSDNLRRLFGDVVRLQYKLSGPDKHNRISRTSLEDSFSVIDLLHSIANRHRSCPELRLFWLMQITEKHYELSQFAEAAQCLCHCAAIVAEHLVNRGLEPPGVATIGCADIAEAVSNANLLEDSCICGPNGPGTNGICCPSPLLLSDLCPSVSGLDTAWYFSPAGWAALIAWTAGAFAKADSHELVPRIYSRLIPALETANEYARLAEVHGRIKEAYTALEKIQRGKRLFSTYFRVGFYGSLFDELDGLEFIYKEPPLTKLAEITQRISSFYVKQFGEDRVALIKDSKLIDKQSLDPQKAHLQIIYVEPYLEEFELRTRKTNFQRNYALKRFVYCMPFTTSGATHGTLSEQFQQRHILTAARYFPYVKSRLVVVDTKQEILCPIEVALEDVHGRVKQLDQALSKDPVDVKFLQMVLQGGIGTTVNQGPLEVATTFLRSSNANECESHRSTAVTDAASYVDCQNRLRICFRQLLDKSYKALCINRELIGPDQVEYHRELERNYTNVHNLLVPLLKFDPGPSDE</sequence>
<dbReference type="InterPro" id="IPR026791">
    <property type="entry name" value="DOCK"/>
</dbReference>
<dbReference type="InterPro" id="IPR043161">
    <property type="entry name" value="DOCK_C_lobe_A"/>
</dbReference>
<dbReference type="InterPro" id="IPR043162">
    <property type="entry name" value="DOCK_C_lobe_C"/>
</dbReference>
<dbReference type="Pfam" id="PF06920">
    <property type="entry name" value="DHR-2_Lobe_A"/>
    <property type="match status" value="1"/>
</dbReference>
<evidence type="ECO:0000259" key="5">
    <source>
        <dbReference type="PROSITE" id="PS51651"/>
    </source>
</evidence>
<dbReference type="Pfam" id="PF20422">
    <property type="entry name" value="DHR-2_Lobe_B"/>
    <property type="match status" value="1"/>
</dbReference>
<dbReference type="InterPro" id="IPR027357">
    <property type="entry name" value="DOCKER_dom"/>
</dbReference>
<feature type="region of interest" description="Disordered" evidence="3">
    <location>
        <begin position="1057"/>
        <end position="1081"/>
    </location>
</feature>
<dbReference type="Gene3D" id="1.25.40.410">
    <property type="match status" value="1"/>
</dbReference>
<reference evidence="6" key="1">
    <citation type="submission" date="2019-03" db="EMBL/GenBank/DDBJ databases">
        <title>Improved annotation for the trematode Fasciola hepatica.</title>
        <authorList>
            <person name="Choi Y.-J."/>
            <person name="Martin J."/>
            <person name="Mitreva M."/>
        </authorList>
    </citation>
    <scope>NUCLEOTIDE SEQUENCE [LARGE SCALE GENOMIC DNA]</scope>
</reference>
<dbReference type="InterPro" id="IPR046773">
    <property type="entry name" value="DOCKER_Lobe_C"/>
</dbReference>
<feature type="compositionally biased region" description="Low complexity" evidence="3">
    <location>
        <begin position="1358"/>
        <end position="1367"/>
    </location>
</feature>
<dbReference type="PROSITE" id="PS51650">
    <property type="entry name" value="C2_DOCK"/>
    <property type="match status" value="1"/>
</dbReference>